<dbReference type="Pfam" id="PF07715">
    <property type="entry name" value="Plug"/>
    <property type="match status" value="1"/>
</dbReference>
<evidence type="ECO:0000313" key="8">
    <source>
        <dbReference type="Proteomes" id="UP000309594"/>
    </source>
</evidence>
<evidence type="ECO:0000256" key="2">
    <source>
        <dbReference type="ARBA" id="ARBA00023136"/>
    </source>
</evidence>
<organism evidence="7 8">
    <name type="scientific">Pedobacter hiemivivus</name>
    <dbReference type="NCBI Taxonomy" id="2530454"/>
    <lineage>
        <taxon>Bacteria</taxon>
        <taxon>Pseudomonadati</taxon>
        <taxon>Bacteroidota</taxon>
        <taxon>Sphingobacteriia</taxon>
        <taxon>Sphingobacteriales</taxon>
        <taxon>Sphingobacteriaceae</taxon>
        <taxon>Pedobacter</taxon>
    </lineage>
</organism>
<sequence length="1072" mass="120662">MQNVVISYDDTLNKLIFLMKLSFIILALQLTFAGMLVAAPASSQDLSKVKVNLELKNAGIAESLLILQKKSGIKFSFYEQLLDKETKKVTLHSADISVSEALKSILNNTNLRYKPFNDFVVIEAKPVPQQPGRISGKIVDDKGDNLPGASVKVLETGQSVQSTVDGGYNISLKPGNYTLEISYISFQTQRITGVTVTAGKNTALNVAMKIDAKGLKEVTVTSGYKKASAAGLLTRQKNASEMTNGISAEQIGRTPDKNIGESLKRISGVSTMDNKFVVVRGISDRYNAAVLDGTALPSTEAQGRNFSFDMIPSNLVDNVVVSKTVTPDMNTGFGGGLIQINTRDMPTENFMSFSVGTSYNDQTTGKPFFTHKRGKYDYLGFDDGGRSAPDNLLVTNPAVSGPGTIKGNETLSATEFQDRIDAQSRRFKNDHFTLYKVPAAAGQNYQFSLGRLLNLDTAKANNMGFTAALSYRNTQNNTIFKDYHRGKWANEYNNNGNSYSFNTTWGAILNVGVKLGKHRFSSRNTYTRMFDNDLVRTKGFTSDFTDEIAVRPPNIRENDNPIFTSLMQNKLIGQHQLGKVKLEWDAARTGINREEKAISTAEQGPELIDGQFVYLYAPGRYSEPRVAPMSNQYYENDERHYSWGMAGTLPFNIAGLRNTLKMGFYGNRKKGGFSWQIVPFVQSSNAINPDIRYIPVREMQKPENLRLDGYGYQMWFNDRYAGKSRNDAAYLMLDNRLGEKLRMVWGVRADYYKYTEISNPKLGGSMTTFVPKPDPAWRWLPSANLTYSITPEINFRTSWSISVVRPELNDNSSFYRYSPYLDGMIENAGLTSVKINNYDVRAEWFPSLGETFSITGFYKHFDRPIELTQYANANTFYLISNSEWAKVYGLEFELRKSLNFIAQKEWLNNLTLFGNATLQKSEVEAKYRPLDQAAEEIISRIKRPMTGQAPYLINVGLQYQASRFGFNVVYNKAGRKTYIVAPEARLIDYEMPRSQTDLQLSYKWLKNKMLVKLNAGNIFNKAAAFYKNSPDPLEFKKEGYKEGTSDKYEAGEQKTFTRNYGRTFSLQLNYNF</sequence>
<name>A0A4U1GI16_9SPHI</name>
<dbReference type="SUPFAM" id="SSF56935">
    <property type="entry name" value="Porins"/>
    <property type="match status" value="1"/>
</dbReference>
<dbReference type="Pfam" id="PF00593">
    <property type="entry name" value="TonB_dep_Rec_b-barrel"/>
    <property type="match status" value="1"/>
</dbReference>
<gene>
    <name evidence="7" type="ORF">FBD94_10095</name>
</gene>
<dbReference type="InterPro" id="IPR000531">
    <property type="entry name" value="Beta-barrel_TonB"/>
</dbReference>
<evidence type="ECO:0000259" key="6">
    <source>
        <dbReference type="Pfam" id="PF07715"/>
    </source>
</evidence>
<comment type="subcellular location">
    <subcellularLocation>
        <location evidence="1 4">Cell outer membrane</location>
    </subcellularLocation>
</comment>
<dbReference type="EMBL" id="SWDX01000003">
    <property type="protein sequence ID" value="TKC62553.1"/>
    <property type="molecule type" value="Genomic_DNA"/>
</dbReference>
<dbReference type="SUPFAM" id="SSF49464">
    <property type="entry name" value="Carboxypeptidase regulatory domain-like"/>
    <property type="match status" value="1"/>
</dbReference>
<feature type="domain" description="TonB-dependent receptor plug" evidence="6">
    <location>
        <begin position="237"/>
        <end position="324"/>
    </location>
</feature>
<evidence type="ECO:0000256" key="3">
    <source>
        <dbReference type="ARBA" id="ARBA00023237"/>
    </source>
</evidence>
<dbReference type="InterPro" id="IPR036942">
    <property type="entry name" value="Beta-barrel_TonB_sf"/>
</dbReference>
<accession>A0A4U1GI16</accession>
<evidence type="ECO:0000313" key="7">
    <source>
        <dbReference type="EMBL" id="TKC62553.1"/>
    </source>
</evidence>
<dbReference type="InterPro" id="IPR037066">
    <property type="entry name" value="Plug_dom_sf"/>
</dbReference>
<evidence type="ECO:0008006" key="9">
    <source>
        <dbReference type="Google" id="ProtNLM"/>
    </source>
</evidence>
<dbReference type="AlphaFoldDB" id="A0A4U1GI16"/>
<evidence type="ECO:0000256" key="4">
    <source>
        <dbReference type="RuleBase" id="RU003357"/>
    </source>
</evidence>
<comment type="similarity">
    <text evidence="4">Belongs to the TonB-dependent receptor family.</text>
</comment>
<dbReference type="Gene3D" id="2.60.40.1120">
    <property type="entry name" value="Carboxypeptidase-like, regulatory domain"/>
    <property type="match status" value="1"/>
</dbReference>
<dbReference type="InterPro" id="IPR012910">
    <property type="entry name" value="Plug_dom"/>
</dbReference>
<protein>
    <recommendedName>
        <fullName evidence="9">TonB-dependent receptor</fullName>
    </recommendedName>
</protein>
<keyword evidence="4" id="KW-0798">TonB box</keyword>
<evidence type="ECO:0000259" key="5">
    <source>
        <dbReference type="Pfam" id="PF00593"/>
    </source>
</evidence>
<proteinExistence type="inferred from homology"/>
<dbReference type="Pfam" id="PF13620">
    <property type="entry name" value="CarboxypepD_reg"/>
    <property type="match status" value="1"/>
</dbReference>
<dbReference type="PANTHER" id="PTHR40980:SF4">
    <property type="entry name" value="TONB-DEPENDENT RECEPTOR-LIKE BETA-BARREL DOMAIN-CONTAINING PROTEIN"/>
    <property type="match status" value="1"/>
</dbReference>
<keyword evidence="3" id="KW-0998">Cell outer membrane</keyword>
<feature type="domain" description="TonB-dependent receptor-like beta-barrel" evidence="5">
    <location>
        <begin position="613"/>
        <end position="1018"/>
    </location>
</feature>
<dbReference type="PANTHER" id="PTHR40980">
    <property type="entry name" value="PLUG DOMAIN-CONTAINING PROTEIN"/>
    <property type="match status" value="1"/>
</dbReference>
<keyword evidence="2 4" id="KW-0472">Membrane</keyword>
<reference evidence="7 8" key="1">
    <citation type="submission" date="2019-04" db="EMBL/GenBank/DDBJ databases">
        <title>Pedobacter sp. RP-1-16 sp. nov., isolated from Arctic soil.</title>
        <authorList>
            <person name="Dahal R.H."/>
            <person name="Kim D.-U."/>
        </authorList>
    </citation>
    <scope>NUCLEOTIDE SEQUENCE [LARGE SCALE GENOMIC DNA]</scope>
    <source>
        <strain evidence="7 8">RP-1-16</strain>
    </source>
</reference>
<dbReference type="GO" id="GO:0009279">
    <property type="term" value="C:cell outer membrane"/>
    <property type="evidence" value="ECO:0007669"/>
    <property type="project" value="UniProtKB-SubCell"/>
</dbReference>
<dbReference type="Gene3D" id="2.170.130.10">
    <property type="entry name" value="TonB-dependent receptor, plug domain"/>
    <property type="match status" value="1"/>
</dbReference>
<comment type="caution">
    <text evidence="7">The sequence shown here is derived from an EMBL/GenBank/DDBJ whole genome shotgun (WGS) entry which is preliminary data.</text>
</comment>
<dbReference type="Proteomes" id="UP000309594">
    <property type="component" value="Unassembled WGS sequence"/>
</dbReference>
<dbReference type="Gene3D" id="2.40.170.20">
    <property type="entry name" value="TonB-dependent receptor, beta-barrel domain"/>
    <property type="match status" value="1"/>
</dbReference>
<evidence type="ECO:0000256" key="1">
    <source>
        <dbReference type="ARBA" id="ARBA00004442"/>
    </source>
</evidence>
<dbReference type="InterPro" id="IPR008969">
    <property type="entry name" value="CarboxyPept-like_regulatory"/>
</dbReference>